<organism evidence="3 4">
    <name type="scientific">Trichoderma asperellum (strain ATCC 204424 / CBS 433.97 / NBRC 101777)</name>
    <dbReference type="NCBI Taxonomy" id="1042311"/>
    <lineage>
        <taxon>Eukaryota</taxon>
        <taxon>Fungi</taxon>
        <taxon>Dikarya</taxon>
        <taxon>Ascomycota</taxon>
        <taxon>Pezizomycotina</taxon>
        <taxon>Sordariomycetes</taxon>
        <taxon>Hypocreomycetidae</taxon>
        <taxon>Hypocreales</taxon>
        <taxon>Hypocreaceae</taxon>
        <taxon>Trichoderma</taxon>
    </lineage>
</organism>
<keyword evidence="2" id="KW-0472">Membrane</keyword>
<proteinExistence type="predicted"/>
<gene>
    <name evidence="3" type="ORF">M441DRAFT_338329</name>
</gene>
<dbReference type="AlphaFoldDB" id="A0A2T3ZGP4"/>
<feature type="transmembrane region" description="Helical" evidence="2">
    <location>
        <begin position="58"/>
        <end position="87"/>
    </location>
</feature>
<keyword evidence="2" id="KW-0812">Transmembrane</keyword>
<reference evidence="3 4" key="1">
    <citation type="submission" date="2016-07" db="EMBL/GenBank/DDBJ databases">
        <title>Multiple horizontal gene transfer events from other fungi enriched the ability of initially mycotrophic Trichoderma (Ascomycota) to feed on dead plant biomass.</title>
        <authorList>
            <consortium name="DOE Joint Genome Institute"/>
            <person name="Aerts A."/>
            <person name="Atanasova L."/>
            <person name="Chenthamara K."/>
            <person name="Zhang J."/>
            <person name="Grujic M."/>
            <person name="Henrissat B."/>
            <person name="Kuo A."/>
            <person name="Salamov A."/>
            <person name="Lipzen A."/>
            <person name="Labutti K."/>
            <person name="Barry K."/>
            <person name="Miao Y."/>
            <person name="Rahimi M.J."/>
            <person name="Shen Q."/>
            <person name="Grigoriev I.V."/>
            <person name="Kubicek C.P."/>
            <person name="Druzhinina I.S."/>
        </authorList>
    </citation>
    <scope>NUCLEOTIDE SEQUENCE [LARGE SCALE GENOMIC DNA]</scope>
    <source>
        <strain evidence="3 4">CBS 433.97</strain>
    </source>
</reference>
<evidence type="ECO:0000313" key="4">
    <source>
        <dbReference type="Proteomes" id="UP000240493"/>
    </source>
</evidence>
<feature type="region of interest" description="Disordered" evidence="1">
    <location>
        <begin position="1"/>
        <end position="20"/>
    </location>
</feature>
<name>A0A2T3ZGP4_TRIA4</name>
<sequence>MKPARRGRRRRKKERRKKSRKRRGCLDLLYTERRLDICMAFEKETGDYGIVLPLFLAFYPFLCLVERCIIFLFLFLLPLLFLHYIFLQSCFSRTVFRFLHFWPFFCILEMSSDANPPIPSKSIFPPLSLLL</sequence>
<accession>A0A2T3ZGP4</accession>
<keyword evidence="2" id="KW-1133">Transmembrane helix</keyword>
<evidence type="ECO:0000256" key="1">
    <source>
        <dbReference type="SAM" id="MobiDB-lite"/>
    </source>
</evidence>
<dbReference type="Proteomes" id="UP000240493">
    <property type="component" value="Unassembled WGS sequence"/>
</dbReference>
<evidence type="ECO:0000313" key="3">
    <source>
        <dbReference type="EMBL" id="PTB43973.1"/>
    </source>
</evidence>
<dbReference type="EMBL" id="KZ679258">
    <property type="protein sequence ID" value="PTB43973.1"/>
    <property type="molecule type" value="Genomic_DNA"/>
</dbReference>
<keyword evidence="4" id="KW-1185">Reference proteome</keyword>
<protein>
    <submittedName>
        <fullName evidence="3">Uncharacterized protein</fullName>
    </submittedName>
</protein>
<evidence type="ECO:0000256" key="2">
    <source>
        <dbReference type="SAM" id="Phobius"/>
    </source>
</evidence>